<feature type="compositionally biased region" description="Polar residues" evidence="1">
    <location>
        <begin position="706"/>
        <end position="732"/>
    </location>
</feature>
<feature type="region of interest" description="Disordered" evidence="1">
    <location>
        <begin position="829"/>
        <end position="870"/>
    </location>
</feature>
<evidence type="ECO:0000313" key="3">
    <source>
        <dbReference type="Proteomes" id="UP001176517"/>
    </source>
</evidence>
<sequence>MVQREAKRRKLPQLDDSEPLPPTRMARWSHKVAGPAVNSFPIFASSAHQRTPKHDDLDQGTHVGTSASGAVHESRRGQPHRSLERASLPVQHAVTLGVAANSITDLQAGASIGVKSSSSVQRIHPRNDVADVFRQERLAQSSHLDAVEEELFSRPPASFLPAGGAHRRAQQERVHPFRIPYTVKRPRPGSWQDWTDDAVEILSLQRDQRIDAKRKERRSNEFGANTSIDAKFDAFQEALETEILEKDEPPIRLSIRNSQILLQSLRQSRLLHMTGLLSPFSIRVDPTSDMWYPSSQTSPARPQSKPRHAQGDYAYVCPLPPALTSNMDLRQPHVLIQLGTADVRVGPHIFTGTRFWEFRLPSPRAQVSKPTHTSKTSLPGDVAMASTQEAGGLNESTLIYPKPSPRPPIIVIEFRENPQIRYVLPLWAAAVECRRFLQQAPRDTPDAKGLHELILTFTVPALGSTARSHSEALINAETAARHAKAEAKAQAAAKLEQERQKALEEAARKLAEREAAEAAALAASQKDQTSLGESVTASDAPVSGNDAPIEAAPVGISTRSRQNVRHVSNMKGPGTNSAERSMQTIDSMPSVPTVRRPTPPPMPVIHPTLGLKNSDWLATWRLRGEGSVWTGFHERDCGEKVNAESFDWKELPYHLREAFGRVPGAVQFDMFIEEVKKSGLMAPQPPKKRGRPRKADVASGAVMTTTVPASQVVLQDSGPANTSNSNEGNPSHQAPPTAKVAVAAPKASKASAGTLSDPINGEAKGSQSRLAVRKVPSSACWPEASPDELAAGRAYTEKLSTSFAAVLRAGPSERAYPVISLDEPAQAVPGLKEEVLDPHRPKLQLHDDAPVPENLEYDTEGDDGWALVRP</sequence>
<feature type="region of interest" description="Disordered" evidence="1">
    <location>
        <begin position="519"/>
        <end position="550"/>
    </location>
</feature>
<accession>A0AAN6GVG2</accession>
<gene>
    <name evidence="2" type="ORF">OC846_001768</name>
</gene>
<evidence type="ECO:0000313" key="2">
    <source>
        <dbReference type="EMBL" id="KAK0555340.1"/>
    </source>
</evidence>
<evidence type="ECO:0000256" key="1">
    <source>
        <dbReference type="SAM" id="MobiDB-lite"/>
    </source>
</evidence>
<feature type="compositionally biased region" description="Polar residues" evidence="1">
    <location>
        <begin position="525"/>
        <end position="537"/>
    </location>
</feature>
<feature type="region of interest" description="Disordered" evidence="1">
    <location>
        <begin position="706"/>
        <end position="772"/>
    </location>
</feature>
<protein>
    <submittedName>
        <fullName evidence="2">Uncharacterized protein</fullName>
    </submittedName>
</protein>
<feature type="compositionally biased region" description="Low complexity" evidence="1">
    <location>
        <begin position="734"/>
        <end position="752"/>
    </location>
</feature>
<reference evidence="2" key="1">
    <citation type="journal article" date="2023" name="PhytoFront">
        <title>Draft Genome Resources of Seven Strains of Tilletia horrida, Causal Agent of Kernel Smut of Rice.</title>
        <authorList>
            <person name="Khanal S."/>
            <person name="Antony Babu S."/>
            <person name="Zhou X.G."/>
        </authorList>
    </citation>
    <scope>NUCLEOTIDE SEQUENCE</scope>
    <source>
        <strain evidence="2">TX6</strain>
    </source>
</reference>
<dbReference type="AlphaFoldDB" id="A0AAN6GVG2"/>
<name>A0AAN6GVG2_9BASI</name>
<dbReference type="Proteomes" id="UP001176517">
    <property type="component" value="Unassembled WGS sequence"/>
</dbReference>
<comment type="caution">
    <text evidence="2">The sequence shown here is derived from an EMBL/GenBank/DDBJ whole genome shotgun (WGS) entry which is preliminary data.</text>
</comment>
<proteinExistence type="predicted"/>
<feature type="compositionally biased region" description="Basic and acidic residues" evidence="1">
    <location>
        <begin position="72"/>
        <end position="84"/>
    </location>
</feature>
<feature type="compositionally biased region" description="Basic residues" evidence="1">
    <location>
        <begin position="1"/>
        <end position="11"/>
    </location>
</feature>
<feature type="compositionally biased region" description="Basic and acidic residues" evidence="1">
    <location>
        <begin position="831"/>
        <end position="849"/>
    </location>
</feature>
<feature type="region of interest" description="Disordered" evidence="1">
    <location>
        <begin position="1"/>
        <end position="26"/>
    </location>
</feature>
<feature type="region of interest" description="Disordered" evidence="1">
    <location>
        <begin position="47"/>
        <end position="84"/>
    </location>
</feature>
<organism evidence="2 3">
    <name type="scientific">Tilletia horrida</name>
    <dbReference type="NCBI Taxonomy" id="155126"/>
    <lineage>
        <taxon>Eukaryota</taxon>
        <taxon>Fungi</taxon>
        <taxon>Dikarya</taxon>
        <taxon>Basidiomycota</taxon>
        <taxon>Ustilaginomycotina</taxon>
        <taxon>Exobasidiomycetes</taxon>
        <taxon>Tilletiales</taxon>
        <taxon>Tilletiaceae</taxon>
        <taxon>Tilletia</taxon>
    </lineage>
</organism>
<keyword evidence="3" id="KW-1185">Reference proteome</keyword>
<dbReference type="EMBL" id="JAPDMZ010000028">
    <property type="protein sequence ID" value="KAK0555340.1"/>
    <property type="molecule type" value="Genomic_DNA"/>
</dbReference>